<evidence type="ECO:0000256" key="2">
    <source>
        <dbReference type="ARBA" id="ARBA00022737"/>
    </source>
</evidence>
<evidence type="ECO:0000256" key="1">
    <source>
        <dbReference type="ARBA" id="ARBA00022574"/>
    </source>
</evidence>
<dbReference type="PROSITE" id="PS50082">
    <property type="entry name" value="WD_REPEATS_2"/>
    <property type="match status" value="3"/>
</dbReference>
<dbReference type="GO" id="GO:0006364">
    <property type="term" value="P:rRNA processing"/>
    <property type="evidence" value="ECO:0007669"/>
    <property type="project" value="TreeGrafter"/>
</dbReference>
<sequence>MEEVIKPSSEVILVSVEDMNQITLIDPKTRGILEQYSDESSQIAKNTLCVAPKMGHIIGFQNQKTILNMWNINSKKVFLRVSCTEKITATAISNSEFYFAAASITGFVYIWETFSGDLIKKYKAHQKKITCLQFSNDDGLIISAGEDGICQIYLLSSLLASSSKMKLDLNNNKVELKARYTLIGHSEKINCMRQSRGVLGKLYTAGSDKTVIVWDLSKGNKLGQFSVESEINCIEIDSQEEYVIIGCKNNNLYKIKVNDNFAYKIDLDEVTETPNIERQRMNKHIVFKGHNSEVTNVKLYEEAKQIISSSKDGLLVFWDFDGQIIKTMNMFNKSINNMCIFRRPKEFDQKNPLSHAKKMISFKAFHRYEEGESVNISENAKEHRFIMPSIQKAIKKSKKEKLTASSFLQTTKFLLGGAASASIIKSSATSSVSYTPEQIQEIILENQKLKALNHQLFNKHITNSSS</sequence>
<dbReference type="InterPro" id="IPR036322">
    <property type="entry name" value="WD40_repeat_dom_sf"/>
</dbReference>
<feature type="repeat" description="WD" evidence="3">
    <location>
        <begin position="122"/>
        <end position="153"/>
    </location>
</feature>
<dbReference type="GO" id="GO:0005656">
    <property type="term" value="C:nuclear pre-replicative complex"/>
    <property type="evidence" value="ECO:0007669"/>
    <property type="project" value="TreeGrafter"/>
</dbReference>
<dbReference type="GO" id="GO:0006261">
    <property type="term" value="P:DNA-templated DNA replication"/>
    <property type="evidence" value="ECO:0007669"/>
    <property type="project" value="TreeGrafter"/>
</dbReference>
<dbReference type="EMBL" id="GG662439">
    <property type="protein sequence ID" value="EWS71727.1"/>
    <property type="molecule type" value="Genomic_DNA"/>
</dbReference>
<reference evidence="5" key="1">
    <citation type="journal article" date="2006" name="PLoS Biol.">
        <title>Macronuclear genome sequence of the ciliate Tetrahymena thermophila, a model eukaryote.</title>
        <authorList>
            <person name="Eisen J.A."/>
            <person name="Coyne R.S."/>
            <person name="Wu M."/>
            <person name="Wu D."/>
            <person name="Thiagarajan M."/>
            <person name="Wortman J.R."/>
            <person name="Badger J.H."/>
            <person name="Ren Q."/>
            <person name="Amedeo P."/>
            <person name="Jones K.M."/>
            <person name="Tallon L.J."/>
            <person name="Delcher A.L."/>
            <person name="Salzberg S.L."/>
            <person name="Silva J.C."/>
            <person name="Haas B.J."/>
            <person name="Majoros W.H."/>
            <person name="Farzad M."/>
            <person name="Carlton J.M."/>
            <person name="Smith R.K. Jr."/>
            <person name="Garg J."/>
            <person name="Pearlman R.E."/>
            <person name="Karrer K.M."/>
            <person name="Sun L."/>
            <person name="Manning G."/>
            <person name="Elde N.C."/>
            <person name="Turkewitz A.P."/>
            <person name="Asai D.J."/>
            <person name="Wilkes D.E."/>
            <person name="Wang Y."/>
            <person name="Cai H."/>
            <person name="Collins K."/>
            <person name="Stewart B.A."/>
            <person name="Lee S.R."/>
            <person name="Wilamowska K."/>
            <person name="Weinberg Z."/>
            <person name="Ruzzo W.L."/>
            <person name="Wloga D."/>
            <person name="Gaertig J."/>
            <person name="Frankel J."/>
            <person name="Tsao C.-C."/>
            <person name="Gorovsky M.A."/>
            <person name="Keeling P.J."/>
            <person name="Waller R.F."/>
            <person name="Patron N.J."/>
            <person name="Cherry J.M."/>
            <person name="Stover N.A."/>
            <person name="Krieger C.J."/>
            <person name="del Toro C."/>
            <person name="Ryder H.F."/>
            <person name="Williamson S.C."/>
            <person name="Barbeau R.A."/>
            <person name="Hamilton E.P."/>
            <person name="Orias E."/>
        </authorList>
    </citation>
    <scope>NUCLEOTIDE SEQUENCE [LARGE SCALE GENOMIC DNA]</scope>
    <source>
        <strain evidence="5">SB210</strain>
    </source>
</reference>
<feature type="repeat" description="WD" evidence="3">
    <location>
        <begin position="287"/>
        <end position="321"/>
    </location>
</feature>
<dbReference type="Gene3D" id="2.130.10.10">
    <property type="entry name" value="YVTN repeat-like/Quinoprotein amine dehydrogenase"/>
    <property type="match status" value="2"/>
</dbReference>
<dbReference type="PANTHER" id="PTHR18763">
    <property type="entry name" value="WD-REPEAT PROTEIN 18"/>
    <property type="match status" value="1"/>
</dbReference>
<dbReference type="KEGG" id="tet:TTHERM_000992819"/>
<keyword evidence="1 3" id="KW-0853">WD repeat</keyword>
<evidence type="ECO:0000313" key="5">
    <source>
        <dbReference type="Proteomes" id="UP000009168"/>
    </source>
</evidence>
<dbReference type="AlphaFoldDB" id="W7X269"/>
<organism evidence="4 5">
    <name type="scientific">Tetrahymena thermophila (strain SB210)</name>
    <dbReference type="NCBI Taxonomy" id="312017"/>
    <lineage>
        <taxon>Eukaryota</taxon>
        <taxon>Sar</taxon>
        <taxon>Alveolata</taxon>
        <taxon>Ciliophora</taxon>
        <taxon>Intramacronucleata</taxon>
        <taxon>Oligohymenophorea</taxon>
        <taxon>Hymenostomatida</taxon>
        <taxon>Tetrahymenina</taxon>
        <taxon>Tetrahymenidae</taxon>
        <taxon>Tetrahymena</taxon>
    </lineage>
</organism>
<dbReference type="Pfam" id="PF00400">
    <property type="entry name" value="WD40"/>
    <property type="match status" value="3"/>
</dbReference>
<proteinExistence type="predicted"/>
<dbReference type="OrthoDB" id="287176at2759"/>
<dbReference type="PANTHER" id="PTHR18763:SF0">
    <property type="entry name" value="WD REPEAT-CONTAINING PROTEIN 18"/>
    <property type="match status" value="1"/>
</dbReference>
<dbReference type="InParanoid" id="W7X269"/>
<dbReference type="Proteomes" id="UP000009168">
    <property type="component" value="Unassembled WGS sequence"/>
</dbReference>
<dbReference type="InterPro" id="IPR015943">
    <property type="entry name" value="WD40/YVTN_repeat-like_dom_sf"/>
</dbReference>
<keyword evidence="2" id="KW-0677">Repeat</keyword>
<name>W7X269_TETTS</name>
<dbReference type="PROSITE" id="PS00678">
    <property type="entry name" value="WD_REPEATS_1"/>
    <property type="match status" value="2"/>
</dbReference>
<dbReference type="InterPro" id="IPR019775">
    <property type="entry name" value="WD40_repeat_CS"/>
</dbReference>
<dbReference type="STRING" id="312017.W7X269"/>
<dbReference type="eggNOG" id="KOG0646">
    <property type="taxonomic scope" value="Eukaryota"/>
</dbReference>
<protein>
    <submittedName>
        <fullName evidence="4">Sec23/Sec24 zinc finger protein</fullName>
    </submittedName>
</protein>
<dbReference type="PROSITE" id="PS50294">
    <property type="entry name" value="WD_REPEATS_REGION"/>
    <property type="match status" value="1"/>
</dbReference>
<dbReference type="InterPro" id="IPR001680">
    <property type="entry name" value="WD40_rpt"/>
</dbReference>
<dbReference type="SUPFAM" id="SSF50978">
    <property type="entry name" value="WD40 repeat-like"/>
    <property type="match status" value="1"/>
</dbReference>
<dbReference type="RefSeq" id="XP_012655735.1">
    <property type="nucleotide sequence ID" value="XM_012800281.1"/>
</dbReference>
<dbReference type="GO" id="GO:0120330">
    <property type="term" value="C:rixosome complex"/>
    <property type="evidence" value="ECO:0007669"/>
    <property type="project" value="TreeGrafter"/>
</dbReference>
<dbReference type="eggNOG" id="KOG1985">
    <property type="taxonomic scope" value="Eukaryota"/>
</dbReference>
<gene>
    <name evidence="4" type="ORF">TTHERM_000992819</name>
</gene>
<keyword evidence="5" id="KW-1185">Reference proteome</keyword>
<dbReference type="SMART" id="SM00320">
    <property type="entry name" value="WD40"/>
    <property type="match status" value="5"/>
</dbReference>
<evidence type="ECO:0000256" key="3">
    <source>
        <dbReference type="PROSITE-ProRule" id="PRU00221"/>
    </source>
</evidence>
<dbReference type="InterPro" id="IPR045227">
    <property type="entry name" value="WDR18/Ipi3/RID3"/>
</dbReference>
<dbReference type="GeneID" id="24441320"/>
<accession>W7X269</accession>
<feature type="repeat" description="WD" evidence="3">
    <location>
        <begin position="182"/>
        <end position="224"/>
    </location>
</feature>
<evidence type="ECO:0000313" key="4">
    <source>
        <dbReference type="EMBL" id="EWS71727.1"/>
    </source>
</evidence>